<reference evidence="2 3" key="1">
    <citation type="submission" date="2021-06" db="EMBL/GenBank/DDBJ databases">
        <authorList>
            <person name="Palmer J.M."/>
        </authorList>
    </citation>
    <scope>NUCLEOTIDE SEQUENCE [LARGE SCALE GENOMIC DNA]</scope>
    <source>
        <strain evidence="3">if_2019</strain>
        <tissue evidence="2">Muscle</tissue>
    </source>
</reference>
<comment type="caution">
    <text evidence="2">The sequence shown here is derived from an EMBL/GenBank/DDBJ whole genome shotgun (WGS) entry which is preliminary data.</text>
</comment>
<evidence type="ECO:0000313" key="3">
    <source>
        <dbReference type="Proteomes" id="UP001482620"/>
    </source>
</evidence>
<feature type="region of interest" description="Disordered" evidence="1">
    <location>
        <begin position="1"/>
        <end position="28"/>
    </location>
</feature>
<evidence type="ECO:0000313" key="2">
    <source>
        <dbReference type="EMBL" id="MEQ2251509.1"/>
    </source>
</evidence>
<keyword evidence="3" id="KW-1185">Reference proteome</keyword>
<sequence>MKTSSRAVRKERTKRRRERKNQDRKGKATGGSLRLAYLQDTVTSILVADYFSLPKIGALIPADLVLWLRESTLRWMLLAAAGEQLWVKAYLKIRFHSQRGRGDEGEGKREKTFSTCITRCVCEVDW</sequence>
<feature type="compositionally biased region" description="Basic residues" evidence="1">
    <location>
        <begin position="7"/>
        <end position="19"/>
    </location>
</feature>
<name>A0ABV0V2A0_9TELE</name>
<gene>
    <name evidence="2" type="ORF">ILYODFUR_011615</name>
</gene>
<protein>
    <submittedName>
        <fullName evidence="2">Uncharacterized protein</fullName>
    </submittedName>
</protein>
<evidence type="ECO:0000256" key="1">
    <source>
        <dbReference type="SAM" id="MobiDB-lite"/>
    </source>
</evidence>
<dbReference type="EMBL" id="JAHRIQ010093566">
    <property type="protein sequence ID" value="MEQ2251509.1"/>
    <property type="molecule type" value="Genomic_DNA"/>
</dbReference>
<dbReference type="Proteomes" id="UP001482620">
    <property type="component" value="Unassembled WGS sequence"/>
</dbReference>
<accession>A0ABV0V2A0</accession>
<proteinExistence type="predicted"/>
<organism evidence="2 3">
    <name type="scientific">Ilyodon furcidens</name>
    <name type="common">goldbreast splitfin</name>
    <dbReference type="NCBI Taxonomy" id="33524"/>
    <lineage>
        <taxon>Eukaryota</taxon>
        <taxon>Metazoa</taxon>
        <taxon>Chordata</taxon>
        <taxon>Craniata</taxon>
        <taxon>Vertebrata</taxon>
        <taxon>Euteleostomi</taxon>
        <taxon>Actinopterygii</taxon>
        <taxon>Neopterygii</taxon>
        <taxon>Teleostei</taxon>
        <taxon>Neoteleostei</taxon>
        <taxon>Acanthomorphata</taxon>
        <taxon>Ovalentaria</taxon>
        <taxon>Atherinomorphae</taxon>
        <taxon>Cyprinodontiformes</taxon>
        <taxon>Goodeidae</taxon>
        <taxon>Ilyodon</taxon>
    </lineage>
</organism>